<evidence type="ECO:0000256" key="17">
    <source>
        <dbReference type="RuleBase" id="RU364040"/>
    </source>
</evidence>
<comment type="subcellular location">
    <subcellularLocation>
        <location evidence="2">Cell membrane</location>
        <topology evidence="2">Lipid-anchor</topology>
        <topology evidence="2">GPI-anchor</topology>
    </subcellularLocation>
    <subcellularLocation>
        <location evidence="1">Cytoplasm</location>
    </subcellularLocation>
</comment>
<comment type="catalytic activity">
    <reaction evidence="13">
        <text>Release of an N-terminal amino acid, preferentially alanine, from a wide range of peptides, amides and arylamides.</text>
        <dbReference type="EC" id="3.4.11.14"/>
    </reaction>
</comment>
<dbReference type="SUPFAM" id="SSF55486">
    <property type="entry name" value="Metalloproteases ('zincins'), catalytic domain"/>
    <property type="match status" value="1"/>
</dbReference>
<dbReference type="GO" id="GO:0070006">
    <property type="term" value="F:metalloaminopeptidase activity"/>
    <property type="evidence" value="ECO:0007669"/>
    <property type="project" value="TreeGrafter"/>
</dbReference>
<dbReference type="InterPro" id="IPR014782">
    <property type="entry name" value="Peptidase_M1_dom"/>
</dbReference>
<evidence type="ECO:0000256" key="14">
    <source>
        <dbReference type="PIRSR" id="PIRSR634016-1"/>
    </source>
</evidence>
<dbReference type="AlphaFoldDB" id="A0AAV7XCI3"/>
<feature type="active site" description="Proton acceptor" evidence="14">
    <location>
        <position position="316"/>
    </location>
</feature>
<keyword evidence="10 15" id="KW-0862">Zinc</keyword>
<evidence type="ECO:0000256" key="11">
    <source>
        <dbReference type="ARBA" id="ARBA00023049"/>
    </source>
</evidence>
<feature type="site" description="Transition state stabilizer" evidence="16">
    <location>
        <position position="401"/>
    </location>
</feature>
<keyword evidence="6" id="KW-0336">GPI-anchor</keyword>
<sequence>MPHAALPHQFERLPTSVIPSHYVLSFKLDLVKCEFEGQMTVDLEFFLPSVTEATQHIILNSVDLKVRHIELHLDDGTLFLPSKVIFAVKCETVAIFFASEVPPGRCKLSISFKGVLNDSLRGFYRSKYISNDTKEERFCAVTQFEARFAHRCFPCWDEPAIKATFDISLCVPKGRVALSNMPTMREEDLPDGSRLVQFETTPVMSTYLVAMVVGEFDYLEKMTVDDVPVRVYTPLGKQEQGRFALDVAMKALPYFKECFQISYPLPKLDLVAIGNFSAGAMENWGLITYREPCLLVDPENTSTQRKQGIALYVAHELAHQWFGNLVTMEWWTHLWLNEGYATFVEFLCIACLFPEYDIWTQFITETHSPALRFDALKNSHPIEVPVSHHLEAQEIFDDISYHKGASIIRMLHRYIGDQDFSRGMNIYLSSFQFGNATTDDLWTALEEASKKPISEVMSTWTRLVGYPLITVRCEISGNARKLFLKQSQFCADGTSADSDDTDSKLWMIPVEFSSAGSPLQVACVHLVCAKEATVIIDDIRQTDWIKLNPGSFGFYRVHYSPEMLEMFKPAISDLSLPPIDRLGLLDDLFALVEAGHCSSDQVLVLLDAMRNESDYTVWNCIASVLVKIQKLLQYSHDVQPLFMGFGRHLLSQVSQSILWDPVPNESHKDKLLRQVIIDLLIIFEDESAFDESRKRFNAHVNGTSPLCPDIRGFVYRAVLRKADAATYEIFLKMFREEMLHEEKERIAHGFAAIEDADLLKQALDFAVSDEVSSLTTLSLLVAMAQSKKGRDLVWTYSKENWTALHEKYGPSVILSHFITASFQDFTTEQMADQLQDFLATNEAGGVERAVQQTIEKVRINKAWLSRDLHRIKTFLENFQ</sequence>
<evidence type="ECO:0000259" key="18">
    <source>
        <dbReference type="Pfam" id="PF01433"/>
    </source>
</evidence>
<evidence type="ECO:0000313" key="21">
    <source>
        <dbReference type="EMBL" id="KAJ1522913.1"/>
    </source>
</evidence>
<dbReference type="Proteomes" id="UP001075354">
    <property type="component" value="Chromosome 11"/>
</dbReference>
<dbReference type="InterPro" id="IPR034016">
    <property type="entry name" value="M1_APN-typ"/>
</dbReference>
<evidence type="ECO:0000256" key="3">
    <source>
        <dbReference type="ARBA" id="ARBA00010136"/>
    </source>
</evidence>
<evidence type="ECO:0000256" key="12">
    <source>
        <dbReference type="ARBA" id="ARBA00023288"/>
    </source>
</evidence>
<dbReference type="CDD" id="cd09601">
    <property type="entry name" value="M1_APN-Q_like"/>
    <property type="match status" value="1"/>
</dbReference>
<evidence type="ECO:0000256" key="5">
    <source>
        <dbReference type="ARBA" id="ARBA00022490"/>
    </source>
</evidence>
<evidence type="ECO:0000259" key="20">
    <source>
        <dbReference type="Pfam" id="PF17900"/>
    </source>
</evidence>
<evidence type="ECO:0000256" key="13">
    <source>
        <dbReference type="ARBA" id="ARBA00052895"/>
    </source>
</evidence>
<dbReference type="FunFam" id="1.10.390.10:FF:000001">
    <property type="entry name" value="Aminopeptidase"/>
    <property type="match status" value="1"/>
</dbReference>
<evidence type="ECO:0000256" key="16">
    <source>
        <dbReference type="PIRSR" id="PIRSR634016-4"/>
    </source>
</evidence>
<dbReference type="EMBL" id="JAPTSV010000011">
    <property type="protein sequence ID" value="KAJ1522913.1"/>
    <property type="molecule type" value="Genomic_DNA"/>
</dbReference>
<comment type="similarity">
    <text evidence="3 17">Belongs to the peptidase M1 family.</text>
</comment>
<feature type="domain" description="Aminopeptidase N-like N-terminal" evidence="20">
    <location>
        <begin position="19"/>
        <end position="208"/>
    </location>
</feature>
<keyword evidence="11 17" id="KW-0482">Metalloprotease</keyword>
<dbReference type="GO" id="GO:0005615">
    <property type="term" value="C:extracellular space"/>
    <property type="evidence" value="ECO:0007669"/>
    <property type="project" value="TreeGrafter"/>
</dbReference>
<keyword evidence="5" id="KW-0963">Cytoplasm</keyword>
<dbReference type="InterPro" id="IPR001930">
    <property type="entry name" value="Peptidase_M1"/>
</dbReference>
<feature type="domain" description="Peptidase M1 membrane alanine aminopeptidase" evidence="18">
    <location>
        <begin position="243"/>
        <end position="460"/>
    </location>
</feature>
<keyword evidence="12" id="KW-0449">Lipoprotein</keyword>
<comment type="caution">
    <text evidence="21">The sequence shown here is derived from an EMBL/GenBank/DDBJ whole genome shotgun (WGS) entry which is preliminary data.</text>
</comment>
<dbReference type="Gene3D" id="1.10.390.10">
    <property type="entry name" value="Neutral Protease Domain 2"/>
    <property type="match status" value="1"/>
</dbReference>
<dbReference type="GO" id="GO:0043171">
    <property type="term" value="P:peptide catabolic process"/>
    <property type="evidence" value="ECO:0007669"/>
    <property type="project" value="TreeGrafter"/>
</dbReference>
<evidence type="ECO:0000256" key="7">
    <source>
        <dbReference type="ARBA" id="ARBA00022670"/>
    </source>
</evidence>
<feature type="binding site" evidence="15">
    <location>
        <position position="338"/>
    </location>
    <ligand>
        <name>Zn(2+)</name>
        <dbReference type="ChEBI" id="CHEBI:29105"/>
        <note>catalytic</note>
    </ligand>
</feature>
<evidence type="ECO:0000256" key="1">
    <source>
        <dbReference type="ARBA" id="ARBA00004496"/>
    </source>
</evidence>
<protein>
    <recommendedName>
        <fullName evidence="17">Aminopeptidase</fullName>
        <ecNumber evidence="17">3.4.11.-</ecNumber>
    </recommendedName>
</protein>
<dbReference type="GO" id="GO:0016285">
    <property type="term" value="F:alanyl aminopeptidase activity"/>
    <property type="evidence" value="ECO:0007669"/>
    <property type="project" value="UniProtKB-EC"/>
</dbReference>
<dbReference type="SUPFAM" id="SSF63737">
    <property type="entry name" value="Leukotriene A4 hydrolase N-terminal domain"/>
    <property type="match status" value="1"/>
</dbReference>
<keyword evidence="7 17" id="KW-0645">Protease</keyword>
<evidence type="ECO:0000256" key="10">
    <source>
        <dbReference type="ARBA" id="ARBA00022833"/>
    </source>
</evidence>
<gene>
    <name evidence="21" type="ORF">ONE63_002052</name>
</gene>
<dbReference type="InterPro" id="IPR045357">
    <property type="entry name" value="Aminopeptidase_N-like_N"/>
</dbReference>
<reference evidence="21" key="1">
    <citation type="submission" date="2022-12" db="EMBL/GenBank/DDBJ databases">
        <title>Chromosome-level genome assembly of the bean flower thrips Megalurothrips usitatus.</title>
        <authorList>
            <person name="Ma L."/>
            <person name="Liu Q."/>
            <person name="Li H."/>
            <person name="Cai W."/>
        </authorList>
    </citation>
    <scope>NUCLEOTIDE SEQUENCE</scope>
    <source>
        <strain evidence="21">Cailab_2022a</strain>
    </source>
</reference>
<dbReference type="GO" id="GO:0042277">
    <property type="term" value="F:peptide binding"/>
    <property type="evidence" value="ECO:0007669"/>
    <property type="project" value="TreeGrafter"/>
</dbReference>
<dbReference type="GO" id="GO:0008270">
    <property type="term" value="F:zinc ion binding"/>
    <property type="evidence" value="ECO:0007669"/>
    <property type="project" value="UniProtKB-UniRule"/>
</dbReference>
<dbReference type="PANTHER" id="PTHR11533">
    <property type="entry name" value="PROTEASE M1 ZINC METALLOPROTEASE"/>
    <property type="match status" value="1"/>
</dbReference>
<proteinExistence type="inferred from homology"/>
<evidence type="ECO:0000256" key="8">
    <source>
        <dbReference type="ARBA" id="ARBA00022723"/>
    </source>
</evidence>
<dbReference type="PRINTS" id="PR00756">
    <property type="entry name" value="ALADIPTASE"/>
</dbReference>
<dbReference type="GO" id="GO:0005737">
    <property type="term" value="C:cytoplasm"/>
    <property type="evidence" value="ECO:0007669"/>
    <property type="project" value="UniProtKB-SubCell"/>
</dbReference>
<dbReference type="Pfam" id="PF17900">
    <property type="entry name" value="Peptidase_M1_N"/>
    <property type="match status" value="1"/>
</dbReference>
<keyword evidence="22" id="KW-1185">Reference proteome</keyword>
<dbReference type="FunFam" id="1.25.50.20:FF:000002">
    <property type="entry name" value="Aminopeptidase"/>
    <property type="match status" value="1"/>
</dbReference>
<evidence type="ECO:0000259" key="19">
    <source>
        <dbReference type="Pfam" id="PF11838"/>
    </source>
</evidence>
<dbReference type="InterPro" id="IPR042097">
    <property type="entry name" value="Aminopeptidase_N-like_N_sf"/>
</dbReference>
<dbReference type="FunFam" id="2.60.40.1910:FF:000002">
    <property type="entry name" value="Aminopeptidase"/>
    <property type="match status" value="1"/>
</dbReference>
<dbReference type="Gene3D" id="2.60.40.1730">
    <property type="entry name" value="tricorn interacting facor f3 domain"/>
    <property type="match status" value="1"/>
</dbReference>
<dbReference type="Pfam" id="PF11838">
    <property type="entry name" value="ERAP1_C"/>
    <property type="match status" value="1"/>
</dbReference>
<dbReference type="Pfam" id="PF01433">
    <property type="entry name" value="Peptidase_M1"/>
    <property type="match status" value="1"/>
</dbReference>
<dbReference type="EC" id="3.4.11.-" evidence="17"/>
<dbReference type="GO" id="GO:0006508">
    <property type="term" value="P:proteolysis"/>
    <property type="evidence" value="ECO:0007669"/>
    <property type="project" value="UniProtKB-KW"/>
</dbReference>
<feature type="domain" description="ERAP1-like C-terminal" evidence="19">
    <location>
        <begin position="544"/>
        <end position="858"/>
    </location>
</feature>
<keyword evidence="8 15" id="KW-0479">Metal-binding</keyword>
<dbReference type="GO" id="GO:0098552">
    <property type="term" value="C:side of membrane"/>
    <property type="evidence" value="ECO:0007669"/>
    <property type="project" value="UniProtKB-KW"/>
</dbReference>
<dbReference type="Gene3D" id="1.25.50.20">
    <property type="match status" value="1"/>
</dbReference>
<comment type="cofactor">
    <cofactor evidence="15 17">
        <name>Zn(2+)</name>
        <dbReference type="ChEBI" id="CHEBI:29105"/>
    </cofactor>
    <text evidence="15 17">Binds 1 zinc ion per subunit.</text>
</comment>
<dbReference type="PANTHER" id="PTHR11533:SF174">
    <property type="entry name" value="PUROMYCIN-SENSITIVE AMINOPEPTIDASE-RELATED"/>
    <property type="match status" value="1"/>
</dbReference>
<organism evidence="21 22">
    <name type="scientific">Megalurothrips usitatus</name>
    <name type="common">bean blossom thrips</name>
    <dbReference type="NCBI Taxonomy" id="439358"/>
    <lineage>
        <taxon>Eukaryota</taxon>
        <taxon>Metazoa</taxon>
        <taxon>Ecdysozoa</taxon>
        <taxon>Arthropoda</taxon>
        <taxon>Hexapoda</taxon>
        <taxon>Insecta</taxon>
        <taxon>Pterygota</taxon>
        <taxon>Neoptera</taxon>
        <taxon>Paraneoptera</taxon>
        <taxon>Thysanoptera</taxon>
        <taxon>Terebrantia</taxon>
        <taxon>Thripoidea</taxon>
        <taxon>Thripidae</taxon>
        <taxon>Megalurothrips</taxon>
    </lineage>
</organism>
<keyword evidence="6" id="KW-0325">Glycoprotein</keyword>
<dbReference type="InterPro" id="IPR027268">
    <property type="entry name" value="Peptidase_M4/M1_CTD_sf"/>
</dbReference>
<dbReference type="Gene3D" id="2.60.40.1910">
    <property type="match status" value="1"/>
</dbReference>
<dbReference type="FunFam" id="2.60.40.1730:FF:000002">
    <property type="entry name" value="Aminopeptidase"/>
    <property type="match status" value="1"/>
</dbReference>
<evidence type="ECO:0000256" key="2">
    <source>
        <dbReference type="ARBA" id="ARBA00004609"/>
    </source>
</evidence>
<accession>A0AAV7XCI3</accession>
<dbReference type="InterPro" id="IPR050344">
    <property type="entry name" value="Peptidase_M1_aminopeptidases"/>
</dbReference>
<evidence type="ECO:0000256" key="4">
    <source>
        <dbReference type="ARBA" id="ARBA00022438"/>
    </source>
</evidence>
<evidence type="ECO:0000256" key="15">
    <source>
        <dbReference type="PIRSR" id="PIRSR634016-3"/>
    </source>
</evidence>
<evidence type="ECO:0000256" key="6">
    <source>
        <dbReference type="ARBA" id="ARBA00022622"/>
    </source>
</evidence>
<keyword evidence="6" id="KW-0472">Membrane</keyword>
<name>A0AAV7XCI3_9NEOP</name>
<dbReference type="InterPro" id="IPR024571">
    <property type="entry name" value="ERAP1-like_C_dom"/>
</dbReference>
<evidence type="ECO:0000256" key="9">
    <source>
        <dbReference type="ARBA" id="ARBA00022801"/>
    </source>
</evidence>
<dbReference type="GO" id="GO:0005886">
    <property type="term" value="C:plasma membrane"/>
    <property type="evidence" value="ECO:0007669"/>
    <property type="project" value="UniProtKB-SubCell"/>
</dbReference>
<feature type="binding site" evidence="15">
    <location>
        <position position="319"/>
    </location>
    <ligand>
        <name>Zn(2+)</name>
        <dbReference type="ChEBI" id="CHEBI:29105"/>
        <note>catalytic</note>
    </ligand>
</feature>
<evidence type="ECO:0000313" key="22">
    <source>
        <dbReference type="Proteomes" id="UP001075354"/>
    </source>
</evidence>
<keyword evidence="4 17" id="KW-0031">Aminopeptidase</keyword>
<keyword evidence="9 17" id="KW-0378">Hydrolase</keyword>
<feature type="binding site" evidence="15">
    <location>
        <position position="315"/>
    </location>
    <ligand>
        <name>Zn(2+)</name>
        <dbReference type="ChEBI" id="CHEBI:29105"/>
        <note>catalytic</note>
    </ligand>
</feature>